<dbReference type="EMBL" id="PGOL01001537">
    <property type="protein sequence ID" value="PKI57026.1"/>
    <property type="molecule type" value="Genomic_DNA"/>
</dbReference>
<feature type="region of interest" description="Disordered" evidence="1">
    <location>
        <begin position="106"/>
        <end position="130"/>
    </location>
</feature>
<dbReference type="AlphaFoldDB" id="A0A2I0JNB2"/>
<keyword evidence="3" id="KW-1185">Reference proteome</keyword>
<reference evidence="2 3" key="1">
    <citation type="submission" date="2017-11" db="EMBL/GenBank/DDBJ databases">
        <title>De-novo sequencing of pomegranate (Punica granatum L.) genome.</title>
        <authorList>
            <person name="Akparov Z."/>
            <person name="Amiraslanov A."/>
            <person name="Hajiyeva S."/>
            <person name="Abbasov M."/>
            <person name="Kaur K."/>
            <person name="Hamwieh A."/>
            <person name="Solovyev V."/>
            <person name="Salamov A."/>
            <person name="Braich B."/>
            <person name="Kosarev P."/>
            <person name="Mahmoud A."/>
            <person name="Hajiyev E."/>
            <person name="Babayeva S."/>
            <person name="Izzatullayeva V."/>
            <person name="Mammadov A."/>
            <person name="Mammadov A."/>
            <person name="Sharifova S."/>
            <person name="Ojaghi J."/>
            <person name="Eynullazada K."/>
            <person name="Bayramov B."/>
            <person name="Abdulazimova A."/>
            <person name="Shahmuradov I."/>
        </authorList>
    </citation>
    <scope>NUCLEOTIDE SEQUENCE [LARGE SCALE GENOMIC DNA]</scope>
    <source>
        <strain evidence="3">cv. AG2017</strain>
        <tissue evidence="2">Leaf</tissue>
    </source>
</reference>
<dbReference type="Proteomes" id="UP000233551">
    <property type="component" value="Unassembled WGS sequence"/>
</dbReference>
<sequence>MPQLGPAPTLSLTFVPLTPQLFSRLDHPQLNDTNGLTHAPSTREAPPATLRHLPGSHAVGPRRQNGPNPPLPLLVLIYVLTALFVSIPGQHRFPKSRSRLPWCLGASRELKPPSPARRSRSNHSDQRASSFRVVSSNRVVCWTRPGVRTDQVRPDFQNLPFSSRSRYKSRLSDMFRASFSNINACLDGDDMK</sequence>
<evidence type="ECO:0000313" key="2">
    <source>
        <dbReference type="EMBL" id="PKI57026.1"/>
    </source>
</evidence>
<gene>
    <name evidence="2" type="ORF">CRG98_022530</name>
</gene>
<comment type="caution">
    <text evidence="2">The sequence shown here is derived from an EMBL/GenBank/DDBJ whole genome shotgun (WGS) entry which is preliminary data.</text>
</comment>
<feature type="region of interest" description="Disordered" evidence="1">
    <location>
        <begin position="25"/>
        <end position="65"/>
    </location>
</feature>
<accession>A0A2I0JNB2</accession>
<feature type="compositionally biased region" description="Polar residues" evidence="1">
    <location>
        <begin position="30"/>
        <end position="40"/>
    </location>
</feature>
<name>A0A2I0JNB2_PUNGR</name>
<organism evidence="2 3">
    <name type="scientific">Punica granatum</name>
    <name type="common">Pomegranate</name>
    <dbReference type="NCBI Taxonomy" id="22663"/>
    <lineage>
        <taxon>Eukaryota</taxon>
        <taxon>Viridiplantae</taxon>
        <taxon>Streptophyta</taxon>
        <taxon>Embryophyta</taxon>
        <taxon>Tracheophyta</taxon>
        <taxon>Spermatophyta</taxon>
        <taxon>Magnoliopsida</taxon>
        <taxon>eudicotyledons</taxon>
        <taxon>Gunneridae</taxon>
        <taxon>Pentapetalae</taxon>
        <taxon>rosids</taxon>
        <taxon>malvids</taxon>
        <taxon>Myrtales</taxon>
        <taxon>Lythraceae</taxon>
        <taxon>Punica</taxon>
    </lineage>
</organism>
<proteinExistence type="predicted"/>
<protein>
    <submittedName>
        <fullName evidence="2">Uncharacterized protein</fullName>
    </submittedName>
</protein>
<evidence type="ECO:0000313" key="3">
    <source>
        <dbReference type="Proteomes" id="UP000233551"/>
    </source>
</evidence>
<evidence type="ECO:0000256" key="1">
    <source>
        <dbReference type="SAM" id="MobiDB-lite"/>
    </source>
</evidence>